<dbReference type="OrthoDB" id="6583794at2759"/>
<dbReference type="Pfam" id="PF13359">
    <property type="entry name" value="DDE_Tnp_4"/>
    <property type="match status" value="1"/>
</dbReference>
<evidence type="ECO:0000313" key="5">
    <source>
        <dbReference type="RefSeq" id="XP_025412715.1"/>
    </source>
</evidence>
<proteinExistence type="predicted"/>
<dbReference type="GeneID" id="112685150"/>
<evidence type="ECO:0000256" key="1">
    <source>
        <dbReference type="ARBA" id="ARBA00001968"/>
    </source>
</evidence>
<evidence type="ECO:0000313" key="4">
    <source>
        <dbReference type="Proteomes" id="UP000694846"/>
    </source>
</evidence>
<keyword evidence="2" id="KW-0479">Metal-binding</keyword>
<dbReference type="AlphaFoldDB" id="A0A8B8FQU5"/>
<dbReference type="InterPro" id="IPR027806">
    <property type="entry name" value="HARBI1_dom"/>
</dbReference>
<organism evidence="4 5">
    <name type="scientific">Sipha flava</name>
    <name type="common">yellow sugarcane aphid</name>
    <dbReference type="NCBI Taxonomy" id="143950"/>
    <lineage>
        <taxon>Eukaryota</taxon>
        <taxon>Metazoa</taxon>
        <taxon>Ecdysozoa</taxon>
        <taxon>Arthropoda</taxon>
        <taxon>Hexapoda</taxon>
        <taxon>Insecta</taxon>
        <taxon>Pterygota</taxon>
        <taxon>Neoptera</taxon>
        <taxon>Paraneoptera</taxon>
        <taxon>Hemiptera</taxon>
        <taxon>Sternorrhyncha</taxon>
        <taxon>Aphidomorpha</taxon>
        <taxon>Aphidoidea</taxon>
        <taxon>Aphididae</taxon>
        <taxon>Sipha</taxon>
    </lineage>
</organism>
<evidence type="ECO:0000256" key="2">
    <source>
        <dbReference type="ARBA" id="ARBA00022723"/>
    </source>
</evidence>
<accession>A0A8B8FQU5</accession>
<protein>
    <submittedName>
        <fullName evidence="5">Uncharacterized protein LOC112685150</fullName>
    </submittedName>
</protein>
<feature type="non-terminal residue" evidence="5">
    <location>
        <position position="174"/>
    </location>
</feature>
<dbReference type="GO" id="GO:0046872">
    <property type="term" value="F:metal ion binding"/>
    <property type="evidence" value="ECO:0007669"/>
    <property type="project" value="UniProtKB-KW"/>
</dbReference>
<dbReference type="RefSeq" id="XP_025412715.1">
    <property type="nucleotide sequence ID" value="XM_025556930.1"/>
</dbReference>
<name>A0A8B8FQU5_9HEMI</name>
<feature type="domain" description="DDE Tnp4" evidence="3">
    <location>
        <begin position="18"/>
        <end position="94"/>
    </location>
</feature>
<dbReference type="Proteomes" id="UP000694846">
    <property type="component" value="Unplaced"/>
</dbReference>
<keyword evidence="4" id="KW-1185">Reference proteome</keyword>
<gene>
    <name evidence="5" type="primary">LOC112685150</name>
</gene>
<evidence type="ECO:0000259" key="3">
    <source>
        <dbReference type="Pfam" id="PF13359"/>
    </source>
</evidence>
<reference evidence="5" key="1">
    <citation type="submission" date="2025-08" db="UniProtKB">
        <authorList>
            <consortium name="RefSeq"/>
        </authorList>
    </citation>
    <scope>IDENTIFICATION</scope>
    <source>
        <tissue evidence="5">Whole body</tissue>
    </source>
</reference>
<sequence>MECFTAFISGYTYRRILLGIVDPNYKFLIVDIGSYGRHSDSSIFENSSFYREFIQGKTILPPKPLPGTTTPVPHVFVGDKGFKLETFLMRPFPRAVVAQDEAKKVFNKPIELEVDTAEHVVKAACCLHNYLRSTSTIENEPEEEDAISPTNVFSNTQRIRERSSIAATSVRENF</sequence>
<comment type="cofactor">
    <cofactor evidence="1">
        <name>a divalent metal cation</name>
        <dbReference type="ChEBI" id="CHEBI:60240"/>
    </cofactor>
</comment>